<sequence>MIHSPGRCGMLQGPRRAPTPATLRAGSAQDSISLMEGGSLFHSRHDRNPAGFVNARLCSTVESSYKFRLFAQQRFTVGFTLFQDLRFCASTFGAVYGKRYEKLGNNTKSCVVKSWFSENKKDGERIIEQGFVLVAVALVVGHCSDLSFVSGFSASAAHEPHTHHHGCNHMHHHDHGHGYQEKRLLATSKLPEELADEKDMKLYGFEFQVSNLFSDGGEDCKSFSQLLVGAMASP</sequence>
<comment type="caution">
    <text evidence="2">The sequence shown here is derived from an EMBL/GenBank/DDBJ whole genome shotgun (WGS) entry which is preliminary data.</text>
</comment>
<dbReference type="STRING" id="3750.A0A498IE41"/>
<evidence type="ECO:0000313" key="3">
    <source>
        <dbReference type="Proteomes" id="UP000290289"/>
    </source>
</evidence>
<dbReference type="EMBL" id="RDQH01000338">
    <property type="protein sequence ID" value="RXH81908.1"/>
    <property type="molecule type" value="Genomic_DNA"/>
</dbReference>
<name>A0A498IE41_MALDO</name>
<gene>
    <name evidence="2" type="ORF">DVH24_036249</name>
</gene>
<reference evidence="2 3" key="1">
    <citation type="submission" date="2018-10" db="EMBL/GenBank/DDBJ databases">
        <title>A high-quality apple genome assembly.</title>
        <authorList>
            <person name="Hu J."/>
        </authorList>
    </citation>
    <scope>NUCLEOTIDE SEQUENCE [LARGE SCALE GENOMIC DNA]</scope>
    <source>
        <strain evidence="3">cv. HFTH1</strain>
        <tissue evidence="2">Young leaf</tissue>
    </source>
</reference>
<protein>
    <submittedName>
        <fullName evidence="2">Uncharacterized protein</fullName>
    </submittedName>
</protein>
<dbReference type="Proteomes" id="UP000290289">
    <property type="component" value="Chromosome 12"/>
</dbReference>
<feature type="region of interest" description="Disordered" evidence="1">
    <location>
        <begin position="1"/>
        <end position="24"/>
    </location>
</feature>
<proteinExistence type="predicted"/>
<accession>A0A498IE41</accession>
<organism evidence="2 3">
    <name type="scientific">Malus domestica</name>
    <name type="common">Apple</name>
    <name type="synonym">Pyrus malus</name>
    <dbReference type="NCBI Taxonomy" id="3750"/>
    <lineage>
        <taxon>Eukaryota</taxon>
        <taxon>Viridiplantae</taxon>
        <taxon>Streptophyta</taxon>
        <taxon>Embryophyta</taxon>
        <taxon>Tracheophyta</taxon>
        <taxon>Spermatophyta</taxon>
        <taxon>Magnoliopsida</taxon>
        <taxon>eudicotyledons</taxon>
        <taxon>Gunneridae</taxon>
        <taxon>Pentapetalae</taxon>
        <taxon>rosids</taxon>
        <taxon>fabids</taxon>
        <taxon>Rosales</taxon>
        <taxon>Rosaceae</taxon>
        <taxon>Amygdaloideae</taxon>
        <taxon>Maleae</taxon>
        <taxon>Malus</taxon>
    </lineage>
</organism>
<dbReference type="AlphaFoldDB" id="A0A498IE41"/>
<evidence type="ECO:0000313" key="2">
    <source>
        <dbReference type="EMBL" id="RXH81908.1"/>
    </source>
</evidence>
<evidence type="ECO:0000256" key="1">
    <source>
        <dbReference type="SAM" id="MobiDB-lite"/>
    </source>
</evidence>
<keyword evidence="3" id="KW-1185">Reference proteome</keyword>